<dbReference type="EMBL" id="MN740780">
    <property type="protein sequence ID" value="QHU11225.1"/>
    <property type="molecule type" value="Genomic_DNA"/>
</dbReference>
<feature type="coiled-coil region" evidence="1">
    <location>
        <begin position="19"/>
        <end position="47"/>
    </location>
</feature>
<evidence type="ECO:0000256" key="1">
    <source>
        <dbReference type="SAM" id="Coils"/>
    </source>
</evidence>
<evidence type="ECO:0000313" key="2">
    <source>
        <dbReference type="EMBL" id="QHU11225.1"/>
    </source>
</evidence>
<sequence>MFRRLAQLEHQDRSQDPEYRLLQQQKFEEQRQQQQLMEQQIQEQQRLFLEQAALEQARQVEASRLVAIEAAAAPIRQMEQQRTQRQKQLLIDQEERLKAAVAAAATTNSTNRILLPGDNGLDEQGAWSIALEAERKLEQSPLPLNPFSRDPMLAIDEHIDQRSAGLSMEQGHAPLVRTAPRTVDRTFGDGFFLDSYDFCTEMLLTTPKPLKGWPLECLQLEFLKVGGKPEGLLYPSLQNQGFYNSCLSWKEVLEKLHQIRLCARGVRCTQEQQQEALQGLIGVMGDPNRLPFVAGVELFFWRLRELVSYQIQAQIPSYSTGSVVTGLFALTDLYPAKSQDVSCELVASDQQYVGVDFNGQDNFGITKGEGRVRLKLRCGASSINLAKVIWLPAAEEPGSFSCTLAAPCSLSKERAAPLLAYEVGIVNQRNTFVEQRFPEQPFLQGLEHGLAYKNKVVDKLVTPGKNGYIHLQGSAYFGLDQIHFRVWQQFTFLFRMDSISLGTNQILTVLGLDEKLQGSGFWVIGKRLDHTKAELVLQQSIDKRVISVPGSIPVSLGDWHLGIVTQLSLQRWSFTVDTLDLEKALFITNVNRPLITYEAKKHDLIWGADRNASNFTLGIAWIHFFQNPLDKRGFEKECKYGW</sequence>
<name>A0A6C0JZK4_9ZZZZ</name>
<organism evidence="2">
    <name type="scientific">viral metagenome</name>
    <dbReference type="NCBI Taxonomy" id="1070528"/>
    <lineage>
        <taxon>unclassified sequences</taxon>
        <taxon>metagenomes</taxon>
        <taxon>organismal metagenomes</taxon>
    </lineage>
</organism>
<protein>
    <submittedName>
        <fullName evidence="2">Uncharacterized protein</fullName>
    </submittedName>
</protein>
<reference evidence="2" key="1">
    <citation type="journal article" date="2020" name="Nature">
        <title>Giant virus diversity and host interactions through global metagenomics.</title>
        <authorList>
            <person name="Schulz F."/>
            <person name="Roux S."/>
            <person name="Paez-Espino D."/>
            <person name="Jungbluth S."/>
            <person name="Walsh D.A."/>
            <person name="Denef V.J."/>
            <person name="McMahon K.D."/>
            <person name="Konstantinidis K.T."/>
            <person name="Eloe-Fadrosh E.A."/>
            <person name="Kyrpides N.C."/>
            <person name="Woyke T."/>
        </authorList>
    </citation>
    <scope>NUCLEOTIDE SEQUENCE</scope>
    <source>
        <strain evidence="2">GVMAG-S-1101165-84</strain>
    </source>
</reference>
<keyword evidence="1" id="KW-0175">Coiled coil</keyword>
<proteinExistence type="predicted"/>
<dbReference type="AlphaFoldDB" id="A0A6C0JZK4"/>
<accession>A0A6C0JZK4</accession>